<name>A0A3M7SA57_BRAPC</name>
<evidence type="ECO:0000313" key="2">
    <source>
        <dbReference type="Proteomes" id="UP000276133"/>
    </source>
</evidence>
<protein>
    <submittedName>
        <fullName evidence="1">Uncharacterized protein</fullName>
    </submittedName>
</protein>
<keyword evidence="2" id="KW-1185">Reference proteome</keyword>
<dbReference type="OrthoDB" id="119028at2759"/>
<gene>
    <name evidence="1" type="ORF">BpHYR1_035336</name>
</gene>
<sequence length="161" mass="18469">MNFAQLNEWCHRNKNVPTDNNQPFVVSYQIKIDDDEDGTIQFPEDINISIRSLSFRIFVTTPRLMTLVSDAKYIQADSTYKLIWNNFPVQVVGLASPVESVNKRKRITENVDEILEEQDGTRQTRSKADNLIKSTAQSSSHSATLEKFRNSYLVILEAKNN</sequence>
<dbReference type="Proteomes" id="UP000276133">
    <property type="component" value="Unassembled WGS sequence"/>
</dbReference>
<dbReference type="AlphaFoldDB" id="A0A3M7SA57"/>
<comment type="caution">
    <text evidence="1">The sequence shown here is derived from an EMBL/GenBank/DDBJ whole genome shotgun (WGS) entry which is preliminary data.</text>
</comment>
<proteinExistence type="predicted"/>
<organism evidence="1 2">
    <name type="scientific">Brachionus plicatilis</name>
    <name type="common">Marine rotifer</name>
    <name type="synonym">Brachionus muelleri</name>
    <dbReference type="NCBI Taxonomy" id="10195"/>
    <lineage>
        <taxon>Eukaryota</taxon>
        <taxon>Metazoa</taxon>
        <taxon>Spiralia</taxon>
        <taxon>Gnathifera</taxon>
        <taxon>Rotifera</taxon>
        <taxon>Eurotatoria</taxon>
        <taxon>Monogononta</taxon>
        <taxon>Pseudotrocha</taxon>
        <taxon>Ploima</taxon>
        <taxon>Brachionidae</taxon>
        <taxon>Brachionus</taxon>
    </lineage>
</organism>
<dbReference type="EMBL" id="REGN01001773">
    <property type="protein sequence ID" value="RNA32652.1"/>
    <property type="molecule type" value="Genomic_DNA"/>
</dbReference>
<accession>A0A3M7SA57</accession>
<evidence type="ECO:0000313" key="1">
    <source>
        <dbReference type="EMBL" id="RNA32652.1"/>
    </source>
</evidence>
<reference evidence="1 2" key="1">
    <citation type="journal article" date="2018" name="Sci. Rep.">
        <title>Genomic signatures of local adaptation to the degree of environmental predictability in rotifers.</title>
        <authorList>
            <person name="Franch-Gras L."/>
            <person name="Hahn C."/>
            <person name="Garcia-Roger E.M."/>
            <person name="Carmona M.J."/>
            <person name="Serra M."/>
            <person name="Gomez A."/>
        </authorList>
    </citation>
    <scope>NUCLEOTIDE SEQUENCE [LARGE SCALE GENOMIC DNA]</scope>
    <source>
        <strain evidence="1">HYR1</strain>
    </source>
</reference>